<dbReference type="Pfam" id="PF13490">
    <property type="entry name" value="zf-HC2"/>
    <property type="match status" value="1"/>
</dbReference>
<dbReference type="InterPro" id="IPR041916">
    <property type="entry name" value="Anti_sigma_zinc_sf"/>
</dbReference>
<evidence type="ECO:0000256" key="4">
    <source>
        <dbReference type="SAM" id="Phobius"/>
    </source>
</evidence>
<feature type="region of interest" description="Disordered" evidence="3">
    <location>
        <begin position="162"/>
        <end position="282"/>
    </location>
</feature>
<keyword evidence="4" id="KW-0472">Membrane</keyword>
<evidence type="ECO:0000313" key="6">
    <source>
        <dbReference type="EMBL" id="MBB3108952.1"/>
    </source>
</evidence>
<dbReference type="InterPro" id="IPR027383">
    <property type="entry name" value="Znf_put"/>
</dbReference>
<gene>
    <name evidence="6" type="ORF">FHS18_001004</name>
</gene>
<proteinExistence type="inferred from homology"/>
<evidence type="ECO:0000256" key="2">
    <source>
        <dbReference type="ARBA" id="ARBA00024438"/>
    </source>
</evidence>
<keyword evidence="7" id="KW-1185">Reference proteome</keyword>
<evidence type="ECO:0000259" key="5">
    <source>
        <dbReference type="Pfam" id="PF13490"/>
    </source>
</evidence>
<evidence type="ECO:0000313" key="7">
    <source>
        <dbReference type="Proteomes" id="UP000570361"/>
    </source>
</evidence>
<protein>
    <recommendedName>
        <fullName evidence="2">Anti-sigma-W factor RsiW</fullName>
    </recommendedName>
</protein>
<dbReference type="Gene3D" id="1.10.10.1320">
    <property type="entry name" value="Anti-sigma factor, zinc-finger domain"/>
    <property type="match status" value="1"/>
</dbReference>
<feature type="transmembrane region" description="Helical" evidence="4">
    <location>
        <begin position="109"/>
        <end position="127"/>
    </location>
</feature>
<feature type="domain" description="Putative zinc-finger" evidence="5">
    <location>
        <begin position="3"/>
        <end position="28"/>
    </location>
</feature>
<evidence type="ECO:0000256" key="1">
    <source>
        <dbReference type="ARBA" id="ARBA00024353"/>
    </source>
</evidence>
<dbReference type="Proteomes" id="UP000570361">
    <property type="component" value="Unassembled WGS sequence"/>
</dbReference>
<evidence type="ECO:0000256" key="3">
    <source>
        <dbReference type="SAM" id="MobiDB-lite"/>
    </source>
</evidence>
<sequence>MQRQLDGDLDDQESEALMTHLRHCPECAEMFDRLQLLSSGLENLPKVTPPYSLVDAILPRLAELTPETNTDMDNTAAAPLLPLADTDKAPIERRVQRPRRWFDRFSMRALGGVVAAGLVAGLFLVTYNAGNTGDGLSTAQESASSSTDDAAADTGAATFKSNLVTESATSEPMAKELASDEEVSTSSADNDKPATDEPKEPEDIYRNAEQPSTSQAERSDGSNSGGQAQTDSADEVADGAGNSPNQSFTAQPDPAMQADSVDPADKEVKSFGASSSDEEQVQDNKAQINGITQIANDFVSPDGHYKASIDPDANILNIYVQADMMFVLHTEPAPGGIGSIVWSEDSKSLTYEAIAEDGTSTSYRIDVEAGTITPLQNTP</sequence>
<accession>A0A7W5AUJ8</accession>
<dbReference type="AlphaFoldDB" id="A0A7W5AUJ8"/>
<keyword evidence="4" id="KW-1133">Transmembrane helix</keyword>
<dbReference type="EMBL" id="JACHXK010000002">
    <property type="protein sequence ID" value="MBB3108952.1"/>
    <property type="molecule type" value="Genomic_DNA"/>
</dbReference>
<feature type="compositionally biased region" description="Basic and acidic residues" evidence="3">
    <location>
        <begin position="189"/>
        <end position="206"/>
    </location>
</feature>
<keyword evidence="4" id="KW-0812">Transmembrane</keyword>
<organism evidence="6 7">
    <name type="scientific">Paenibacillus phyllosphaerae</name>
    <dbReference type="NCBI Taxonomy" id="274593"/>
    <lineage>
        <taxon>Bacteria</taxon>
        <taxon>Bacillati</taxon>
        <taxon>Bacillota</taxon>
        <taxon>Bacilli</taxon>
        <taxon>Bacillales</taxon>
        <taxon>Paenibacillaceae</taxon>
        <taxon>Paenibacillus</taxon>
    </lineage>
</organism>
<reference evidence="6 7" key="1">
    <citation type="submission" date="2020-08" db="EMBL/GenBank/DDBJ databases">
        <title>Genomic Encyclopedia of Type Strains, Phase III (KMG-III): the genomes of soil and plant-associated and newly described type strains.</title>
        <authorList>
            <person name="Whitman W."/>
        </authorList>
    </citation>
    <scope>NUCLEOTIDE SEQUENCE [LARGE SCALE GENOMIC DNA]</scope>
    <source>
        <strain evidence="6 7">CECT 5862</strain>
    </source>
</reference>
<comment type="caution">
    <text evidence="6">The sequence shown here is derived from an EMBL/GenBank/DDBJ whole genome shotgun (WGS) entry which is preliminary data.</text>
</comment>
<comment type="similarity">
    <text evidence="1">Belongs to the zinc-associated anti-sigma factor (ZAS) superfamily. Anti-sigma-W factor family.</text>
</comment>
<name>A0A7W5AUJ8_9BACL</name>
<feature type="compositionally biased region" description="Polar residues" evidence="3">
    <location>
        <begin position="209"/>
        <end position="231"/>
    </location>
</feature>